<keyword evidence="1" id="KW-0540">Nuclease</keyword>
<evidence type="ECO:0000256" key="1">
    <source>
        <dbReference type="ARBA" id="ARBA00022722"/>
    </source>
</evidence>
<dbReference type="CDD" id="cd06127">
    <property type="entry name" value="DEDDh"/>
    <property type="match status" value="1"/>
</dbReference>
<reference evidence="5" key="1">
    <citation type="submission" date="2021-12" db="EMBL/GenBank/DDBJ databases">
        <authorList>
            <person name="Rodrigo-Torres L."/>
            <person name="Arahal R. D."/>
            <person name="Lucena T."/>
        </authorList>
    </citation>
    <scope>NUCLEOTIDE SEQUENCE</scope>
    <source>
        <strain evidence="5">CECT 8226</strain>
    </source>
</reference>
<keyword evidence="3" id="KW-0269">Exonuclease</keyword>
<dbReference type="PANTHER" id="PTHR30231:SF4">
    <property type="entry name" value="PROTEIN NEN2"/>
    <property type="match status" value="1"/>
</dbReference>
<organism evidence="5 6">
    <name type="scientific">Vibrio hippocampi</name>
    <dbReference type="NCBI Taxonomy" id="654686"/>
    <lineage>
        <taxon>Bacteria</taxon>
        <taxon>Pseudomonadati</taxon>
        <taxon>Pseudomonadota</taxon>
        <taxon>Gammaproteobacteria</taxon>
        <taxon>Vibrionales</taxon>
        <taxon>Vibrionaceae</taxon>
        <taxon>Vibrio</taxon>
    </lineage>
</organism>
<name>A0ABN8DL86_9VIBR</name>
<dbReference type="InterPro" id="IPR036397">
    <property type="entry name" value="RNaseH_sf"/>
</dbReference>
<dbReference type="Gene3D" id="3.30.420.10">
    <property type="entry name" value="Ribonuclease H-like superfamily/Ribonuclease H"/>
    <property type="match status" value="1"/>
</dbReference>
<dbReference type="SUPFAM" id="SSF53098">
    <property type="entry name" value="Ribonuclease H-like"/>
    <property type="match status" value="1"/>
</dbReference>
<dbReference type="GO" id="GO:0003887">
    <property type="term" value="F:DNA-directed DNA polymerase activity"/>
    <property type="evidence" value="ECO:0007669"/>
    <property type="project" value="UniProtKB-EC"/>
</dbReference>
<keyword evidence="5" id="KW-0548">Nucleotidyltransferase</keyword>
<keyword evidence="5" id="KW-0808">Transferase</keyword>
<dbReference type="Pfam" id="PF00929">
    <property type="entry name" value="RNase_T"/>
    <property type="match status" value="1"/>
</dbReference>
<sequence length="242" mass="27704">MVGLFTNVMNQFHVYQYFVRHRERYMARQDLPENLQVYLTPDLPDIEDEATGLDYLVLDFETTGLEAETNTILSMGWVEISNYNIDLETATQIFIESPDTVKAETAVINHIMPEMLQNGISLDEGMERLFAASKGKVLIAHGCVIESAFVKRYLQQRYGMGDLPVMWFDTLAIEKAMARAINKESNIDVRLSETRERYGLPEYNGHDALIDAIATAELFLAQAQRLFHKQHPCVGKLYRMSQ</sequence>
<feature type="domain" description="Exonuclease" evidence="4">
    <location>
        <begin position="54"/>
        <end position="228"/>
    </location>
</feature>
<keyword evidence="6" id="KW-1185">Reference proteome</keyword>
<protein>
    <submittedName>
        <fullName evidence="5">DNA polymerase III PolC-type</fullName>
        <ecNumber evidence="5">2.7.7.7</ecNumber>
    </submittedName>
</protein>
<accession>A0ABN8DL86</accession>
<dbReference type="EMBL" id="CAKLCM010000003">
    <property type="protein sequence ID" value="CAH0528724.1"/>
    <property type="molecule type" value="Genomic_DNA"/>
</dbReference>
<dbReference type="InterPro" id="IPR013520">
    <property type="entry name" value="Ribonucl_H"/>
</dbReference>
<gene>
    <name evidence="5" type="primary">polC_2</name>
    <name evidence="5" type="ORF">VHP8226_02750</name>
</gene>
<comment type="caution">
    <text evidence="5">The sequence shown here is derived from an EMBL/GenBank/DDBJ whole genome shotgun (WGS) entry which is preliminary data.</text>
</comment>
<evidence type="ECO:0000256" key="3">
    <source>
        <dbReference type="ARBA" id="ARBA00022839"/>
    </source>
</evidence>
<evidence type="ECO:0000256" key="2">
    <source>
        <dbReference type="ARBA" id="ARBA00022801"/>
    </source>
</evidence>
<dbReference type="EC" id="2.7.7.7" evidence="5"/>
<dbReference type="RefSeq" id="WP_237485632.1">
    <property type="nucleotide sequence ID" value="NZ_CAKLCM010000003.1"/>
</dbReference>
<keyword evidence="2" id="KW-0378">Hydrolase</keyword>
<evidence type="ECO:0000313" key="5">
    <source>
        <dbReference type="EMBL" id="CAH0528724.1"/>
    </source>
</evidence>
<dbReference type="InterPro" id="IPR012337">
    <property type="entry name" value="RNaseH-like_sf"/>
</dbReference>
<proteinExistence type="predicted"/>
<dbReference type="PANTHER" id="PTHR30231">
    <property type="entry name" value="DNA POLYMERASE III SUBUNIT EPSILON"/>
    <property type="match status" value="1"/>
</dbReference>
<evidence type="ECO:0000313" key="6">
    <source>
        <dbReference type="Proteomes" id="UP000838160"/>
    </source>
</evidence>
<evidence type="ECO:0000259" key="4">
    <source>
        <dbReference type="SMART" id="SM00479"/>
    </source>
</evidence>
<dbReference type="SMART" id="SM00479">
    <property type="entry name" value="EXOIII"/>
    <property type="match status" value="1"/>
</dbReference>
<dbReference type="Proteomes" id="UP000838160">
    <property type="component" value="Unassembled WGS sequence"/>
</dbReference>